<name>A0AAW2EHJ6_9HYME</name>
<keyword evidence="4" id="KW-1185">Reference proteome</keyword>
<evidence type="ECO:0000313" key="3">
    <source>
        <dbReference type="EMBL" id="KAL0102248.1"/>
    </source>
</evidence>
<dbReference type="Proteomes" id="UP001430953">
    <property type="component" value="Unassembled WGS sequence"/>
</dbReference>
<organism evidence="3 4">
    <name type="scientific">Cardiocondyla obscurior</name>
    <dbReference type="NCBI Taxonomy" id="286306"/>
    <lineage>
        <taxon>Eukaryota</taxon>
        <taxon>Metazoa</taxon>
        <taxon>Ecdysozoa</taxon>
        <taxon>Arthropoda</taxon>
        <taxon>Hexapoda</taxon>
        <taxon>Insecta</taxon>
        <taxon>Pterygota</taxon>
        <taxon>Neoptera</taxon>
        <taxon>Endopterygota</taxon>
        <taxon>Hymenoptera</taxon>
        <taxon>Apocrita</taxon>
        <taxon>Aculeata</taxon>
        <taxon>Formicoidea</taxon>
        <taxon>Formicidae</taxon>
        <taxon>Myrmicinae</taxon>
        <taxon>Cardiocondyla</taxon>
    </lineage>
</organism>
<dbReference type="Pfam" id="PF04438">
    <property type="entry name" value="zf-HIT"/>
    <property type="match status" value="1"/>
</dbReference>
<gene>
    <name evidence="3" type="ORF">PUN28_018648</name>
</gene>
<keyword evidence="1" id="KW-0479">Metal-binding</keyword>
<dbReference type="CDD" id="cd23024">
    <property type="entry name" value="zf-HIT_ZNHIT2-3"/>
    <property type="match status" value="1"/>
</dbReference>
<proteinExistence type="predicted"/>
<dbReference type="PROSITE" id="PS51083">
    <property type="entry name" value="ZF_HIT"/>
    <property type="match status" value="1"/>
</dbReference>
<dbReference type="AlphaFoldDB" id="A0AAW2EHJ6"/>
<keyword evidence="1" id="KW-0863">Zinc-finger</keyword>
<dbReference type="Pfam" id="PF21373">
    <property type="entry name" value="ZNHIT3_C"/>
    <property type="match status" value="1"/>
</dbReference>
<feature type="domain" description="HIT-type" evidence="2">
    <location>
        <begin position="8"/>
        <end position="41"/>
    </location>
</feature>
<dbReference type="EMBL" id="JADYXP020000023">
    <property type="protein sequence ID" value="KAL0102248.1"/>
    <property type="molecule type" value="Genomic_DNA"/>
</dbReference>
<protein>
    <recommendedName>
        <fullName evidence="2">HIT-type domain-containing protein</fullName>
    </recommendedName>
</protein>
<evidence type="ECO:0000313" key="4">
    <source>
        <dbReference type="Proteomes" id="UP001430953"/>
    </source>
</evidence>
<sequence>MNQSSRNCCVCERDNAAYKCPKCREFYCSVECCKAHKAQVCQPLEIREKSEERQQVNERRYEFPTEDTVPVKKLQQLRDNKALLKSLENSHLRSMMKEIMNSPNPTEAIALAMREPIFVEMADACLKVVEPLDDPGTS</sequence>
<keyword evidence="1" id="KW-0862">Zinc</keyword>
<comment type="caution">
    <text evidence="3">The sequence shown here is derived from an EMBL/GenBank/DDBJ whole genome shotgun (WGS) entry which is preliminary data.</text>
</comment>
<dbReference type="GO" id="GO:0008270">
    <property type="term" value="F:zinc ion binding"/>
    <property type="evidence" value="ECO:0007669"/>
    <property type="project" value="UniProtKB-UniRule"/>
</dbReference>
<reference evidence="3 4" key="1">
    <citation type="submission" date="2023-03" db="EMBL/GenBank/DDBJ databases">
        <title>High recombination rates correlate with genetic variation in Cardiocondyla obscurior ants.</title>
        <authorList>
            <person name="Errbii M."/>
        </authorList>
    </citation>
    <scope>NUCLEOTIDE SEQUENCE [LARGE SCALE GENOMIC DNA]</scope>
    <source>
        <strain evidence="3">Alpha-2009</strain>
        <tissue evidence="3">Whole body</tissue>
    </source>
</reference>
<dbReference type="InterPro" id="IPR048371">
    <property type="entry name" value="ZNHIT3_C"/>
</dbReference>
<accession>A0AAW2EHJ6</accession>
<evidence type="ECO:0000256" key="1">
    <source>
        <dbReference type="PROSITE-ProRule" id="PRU00453"/>
    </source>
</evidence>
<dbReference type="SUPFAM" id="SSF144232">
    <property type="entry name" value="HIT/MYND zinc finger-like"/>
    <property type="match status" value="1"/>
</dbReference>
<dbReference type="InterPro" id="IPR007529">
    <property type="entry name" value="Znf_HIT"/>
</dbReference>
<evidence type="ECO:0000259" key="2">
    <source>
        <dbReference type="PROSITE" id="PS51083"/>
    </source>
</evidence>
<dbReference type="Gene3D" id="3.30.60.190">
    <property type="match status" value="1"/>
</dbReference>